<comment type="caution">
    <text evidence="2">The sequence shown here is derived from an EMBL/GenBank/DDBJ whole genome shotgun (WGS) entry which is preliminary data.</text>
</comment>
<organism evidence="2 3">
    <name type="scientific">Penicillium cf. viridicatum</name>
    <dbReference type="NCBI Taxonomy" id="2972119"/>
    <lineage>
        <taxon>Eukaryota</taxon>
        <taxon>Fungi</taxon>
        <taxon>Dikarya</taxon>
        <taxon>Ascomycota</taxon>
        <taxon>Pezizomycotina</taxon>
        <taxon>Eurotiomycetes</taxon>
        <taxon>Eurotiomycetidae</taxon>
        <taxon>Eurotiales</taxon>
        <taxon>Aspergillaceae</taxon>
        <taxon>Penicillium</taxon>
    </lineage>
</organism>
<dbReference type="AlphaFoldDB" id="A0A9W9N5E5"/>
<reference evidence="2" key="1">
    <citation type="submission" date="2022-11" db="EMBL/GenBank/DDBJ databases">
        <authorList>
            <person name="Petersen C."/>
        </authorList>
    </citation>
    <scope>NUCLEOTIDE SEQUENCE</scope>
    <source>
        <strain evidence="2">IBT 20477</strain>
    </source>
</reference>
<dbReference type="Proteomes" id="UP001150942">
    <property type="component" value="Unassembled WGS sequence"/>
</dbReference>
<sequence>MAQPHDLIPMQDDFKPNILCSEPAENTTTTSSHLTPNTTSEPANGPHASMPAGSSRFQLPSPT</sequence>
<protein>
    <submittedName>
        <fullName evidence="2">Uncharacterized protein</fullName>
    </submittedName>
</protein>
<feature type="compositionally biased region" description="Low complexity" evidence="1">
    <location>
        <begin position="27"/>
        <end position="40"/>
    </location>
</feature>
<evidence type="ECO:0000256" key="1">
    <source>
        <dbReference type="SAM" id="MobiDB-lite"/>
    </source>
</evidence>
<evidence type="ECO:0000313" key="2">
    <source>
        <dbReference type="EMBL" id="KAJ5213099.1"/>
    </source>
</evidence>
<proteinExistence type="predicted"/>
<accession>A0A9W9N5E5</accession>
<feature type="region of interest" description="Disordered" evidence="1">
    <location>
        <begin position="1"/>
        <end position="63"/>
    </location>
</feature>
<reference evidence="2" key="2">
    <citation type="journal article" date="2023" name="IMA Fungus">
        <title>Comparative genomic study of the Penicillium genus elucidates a diverse pangenome and 15 lateral gene transfer events.</title>
        <authorList>
            <person name="Petersen C."/>
            <person name="Sorensen T."/>
            <person name="Nielsen M.R."/>
            <person name="Sondergaard T.E."/>
            <person name="Sorensen J.L."/>
            <person name="Fitzpatrick D.A."/>
            <person name="Frisvad J.C."/>
            <person name="Nielsen K.L."/>
        </authorList>
    </citation>
    <scope>NUCLEOTIDE SEQUENCE</scope>
    <source>
        <strain evidence="2">IBT 20477</strain>
    </source>
</reference>
<gene>
    <name evidence="2" type="ORF">N7449_000268</name>
</gene>
<dbReference type="EMBL" id="JAPQKQ010000001">
    <property type="protein sequence ID" value="KAJ5213099.1"/>
    <property type="molecule type" value="Genomic_DNA"/>
</dbReference>
<evidence type="ECO:0000313" key="3">
    <source>
        <dbReference type="Proteomes" id="UP001150942"/>
    </source>
</evidence>
<keyword evidence="3" id="KW-1185">Reference proteome</keyword>
<name>A0A9W9N5E5_9EURO</name>